<organism evidence="4 5">
    <name type="scientific">Planktothrix pseudagardhii</name>
    <dbReference type="NCBI Taxonomy" id="132604"/>
    <lineage>
        <taxon>Bacteria</taxon>
        <taxon>Bacillati</taxon>
        <taxon>Cyanobacteriota</taxon>
        <taxon>Cyanophyceae</taxon>
        <taxon>Oscillatoriophycideae</taxon>
        <taxon>Oscillatoriales</taxon>
        <taxon>Microcoleaceae</taxon>
        <taxon>Planktothrix</taxon>
    </lineage>
</organism>
<accession>A0A9W4GBH4</accession>
<sequence length="1100" mass="124132">MTSTNNMNPTNNINMNNDKKSTINWILKYNRTPYPYSPQNAALKGMEPKQPGYFDGNYFKQLKWKDYQDWGSLDENFKSKLIKTWHDDERIEGIGCNAGFNGEFYFSMIDFDLKNFESLEALEQAVTGWENRNPGISLCPRVRTQSGGYRYFIGFESIPKNWGNTIQFTLTQGGEKSLGELMVGSGGLGIILGKGLKGDYSWDRNACGDVSVFQSPESVGLFERDKVQKINSIYDNKSISEEAREALSFIPVSQFDEDYQGWINLGMACRAAELDFEDWDNWSQGSSKYTNSKETFNHWKTFKGGGGITPGTLFKFAKDNGWNPPKRNSSYQKPLINTSNSQGNVSGNNALKPDNQSNVVPFQRQQPQFNIEDIEEELRQLAEQNLSKSKQQLKLNELARKFNLNSNKASEIFKSIKDEAEEETNLESLKVELEELLKNRNQSLDLTQYLPGNLAKIGEFANRLCLRPEMGLSAFLTVASSLLAVGSKIDLLDYTDFDQPMGMYTAICAEPSQKKSPLINKIALEPLLELQEKARKQYEQEMINYQIDYADWASDKNNPDPEPEKPILRRYFINGGSQAGIRNVLNTHSQKGWGVLVLTDELAANYKNNGKTYNAGLLEDFLTYYDGVGKIEALKDGFLGDFSQCLVSMLGGIQPGVISNYMNGSDGNGHWSRVNIVNQPVSPFLIPDNPPPSLDIKVMLVDFYKKLSQLPRLNLTLDAKAKAGFTRINNKCELYRVGAKTQALASLWGKMPGKIGRFAAMIHIIEQVWQYGTVQSLVVGKATLDRAVKLAKFYYQESYSLYADCSPVKEELAPQLMKIISIAEKRQTAIGASDVKRFDRELSKLAPDDIRAYFIQLVELGYGELVGKGCSLKFQIIDKNRQKIDKKIDAETTVDNGLQPIIDKIDKKIDKISNEPQPNPWDDITHIDDVAENAEQGEKLSILSTNPTNAYTEPFTASTDLSINCLFLSIIPSDSDERPPEPTPTPDPEPLNFDDLKEGDILFDDEGNLHQITKFDTRNNMWQSHRQDRYISRNDISTGQFHRATVEDITKLIKLVIKGRNKIQAQWLCGVYGGDANSLMALAIDSNDSLIEIYDFDYWE</sequence>
<dbReference type="EMBL" id="LR882968">
    <property type="protein sequence ID" value="CAD5988580.1"/>
    <property type="molecule type" value="Genomic_DNA"/>
</dbReference>
<keyword evidence="1" id="KW-0175">Coiled coil</keyword>
<evidence type="ECO:0000313" key="4">
    <source>
        <dbReference type="EMBL" id="CAD5988580.1"/>
    </source>
</evidence>
<keyword evidence="4" id="KW-0614">Plasmid</keyword>
<dbReference type="Pfam" id="PF13148">
    <property type="entry name" value="DUF3987"/>
    <property type="match status" value="1"/>
</dbReference>
<dbReference type="InterPro" id="IPR014819">
    <property type="entry name" value="PriCT_2"/>
</dbReference>
<dbReference type="AlphaFoldDB" id="A0A9W4GBH4"/>
<dbReference type="KEGG" id="ppsu:NO713_05741"/>
<keyword evidence="5" id="KW-1185">Reference proteome</keyword>
<reference evidence="4" key="1">
    <citation type="submission" date="2020-09" db="EMBL/GenBank/DDBJ databases">
        <authorList>
            <person name="Blom J."/>
        </authorList>
    </citation>
    <scope>NUCLEOTIDE SEQUENCE</scope>
    <source>
        <strain evidence="4">No.713</strain>
        <plasmid evidence="4">p1</plasmid>
    </source>
</reference>
<protein>
    <recommendedName>
        <fullName evidence="3">Primase C-terminal 2 domain-containing protein</fullName>
    </recommendedName>
</protein>
<dbReference type="Proteomes" id="UP001153719">
    <property type="component" value="Plasmid p1"/>
</dbReference>
<dbReference type="InterPro" id="IPR025048">
    <property type="entry name" value="DUF3987"/>
</dbReference>
<evidence type="ECO:0000256" key="2">
    <source>
        <dbReference type="SAM" id="MobiDB-lite"/>
    </source>
</evidence>
<evidence type="ECO:0000313" key="5">
    <source>
        <dbReference type="Proteomes" id="UP001153719"/>
    </source>
</evidence>
<geneLocation type="plasmid" evidence="4 5">
    <name>p1</name>
</geneLocation>
<evidence type="ECO:0000256" key="1">
    <source>
        <dbReference type="SAM" id="Coils"/>
    </source>
</evidence>
<name>A0A9W4GBH4_9CYAN</name>
<dbReference type="Pfam" id="PF08707">
    <property type="entry name" value="PriCT_2"/>
    <property type="match status" value="1"/>
</dbReference>
<evidence type="ECO:0000259" key="3">
    <source>
        <dbReference type="Pfam" id="PF08707"/>
    </source>
</evidence>
<feature type="region of interest" description="Disordered" evidence="2">
    <location>
        <begin position="972"/>
        <end position="993"/>
    </location>
</feature>
<gene>
    <name evidence="4" type="ORF">NO713_05741</name>
</gene>
<feature type="coiled-coil region" evidence="1">
    <location>
        <begin position="416"/>
        <end position="446"/>
    </location>
</feature>
<dbReference type="GO" id="GO:0016817">
    <property type="term" value="F:hydrolase activity, acting on acid anhydrides"/>
    <property type="evidence" value="ECO:0007669"/>
    <property type="project" value="InterPro"/>
</dbReference>
<feature type="domain" description="Primase C-terminal 2" evidence="3">
    <location>
        <begin position="243"/>
        <end position="317"/>
    </location>
</feature>
<proteinExistence type="predicted"/>